<accession>A0ABT0AA92</accession>
<evidence type="ECO:0000313" key="2">
    <source>
        <dbReference type="EMBL" id="MCJ1960117.1"/>
    </source>
</evidence>
<dbReference type="Proteomes" id="UP001162802">
    <property type="component" value="Unassembled WGS sequence"/>
</dbReference>
<keyword evidence="1" id="KW-1133">Transmembrane helix</keyword>
<dbReference type="RefSeq" id="WP_243797898.1">
    <property type="nucleotide sequence ID" value="NZ_JALHAT010000005.1"/>
</dbReference>
<proteinExistence type="predicted"/>
<sequence length="105" mass="11653">MDHDLGTRVRPVTPLLAILPFVLAGAIQSHVGTTAATWAWVIAGIAASAWTAFTAWRAYRLFKAFAARGDRQFDARDKFALAPEYHASGSATKAKWKRRIARQRK</sequence>
<organism evidence="2 3">
    <name type="scientific">Novosphingobium mangrovi</name>
    <name type="common">ex Hu et al. 2023</name>
    <dbReference type="NCBI Taxonomy" id="2930094"/>
    <lineage>
        <taxon>Bacteria</taxon>
        <taxon>Pseudomonadati</taxon>
        <taxon>Pseudomonadota</taxon>
        <taxon>Alphaproteobacteria</taxon>
        <taxon>Sphingomonadales</taxon>
        <taxon>Sphingomonadaceae</taxon>
        <taxon>Novosphingobium</taxon>
    </lineage>
</organism>
<keyword evidence="3" id="KW-1185">Reference proteome</keyword>
<feature type="transmembrane region" description="Helical" evidence="1">
    <location>
        <begin position="37"/>
        <end position="59"/>
    </location>
</feature>
<comment type="caution">
    <text evidence="2">The sequence shown here is derived from an EMBL/GenBank/DDBJ whole genome shotgun (WGS) entry which is preliminary data.</text>
</comment>
<keyword evidence="1" id="KW-0812">Transmembrane</keyword>
<gene>
    <name evidence="2" type="ORF">MTR65_05460</name>
</gene>
<name>A0ABT0AA92_9SPHN</name>
<evidence type="ECO:0000313" key="3">
    <source>
        <dbReference type="Proteomes" id="UP001162802"/>
    </source>
</evidence>
<evidence type="ECO:0000256" key="1">
    <source>
        <dbReference type="SAM" id="Phobius"/>
    </source>
</evidence>
<protein>
    <submittedName>
        <fullName evidence="2">Uncharacterized protein</fullName>
    </submittedName>
</protein>
<keyword evidence="1" id="KW-0472">Membrane</keyword>
<dbReference type="EMBL" id="JALHAT010000005">
    <property type="protein sequence ID" value="MCJ1960117.1"/>
    <property type="molecule type" value="Genomic_DNA"/>
</dbReference>
<reference evidence="2" key="1">
    <citation type="submission" date="2022-03" db="EMBL/GenBank/DDBJ databases">
        <title>Identification of a novel bacterium isolated from mangrove sediments.</title>
        <authorList>
            <person name="Pan X."/>
        </authorList>
    </citation>
    <scope>NUCLEOTIDE SEQUENCE</scope>
    <source>
        <strain evidence="2">B2637</strain>
    </source>
</reference>
<feature type="transmembrane region" description="Helical" evidence="1">
    <location>
        <begin position="12"/>
        <end position="31"/>
    </location>
</feature>